<accession>A0ABP6RN77</accession>
<dbReference type="EMBL" id="BAAAYK010000038">
    <property type="protein sequence ID" value="GAA3357670.1"/>
    <property type="molecule type" value="Genomic_DNA"/>
</dbReference>
<gene>
    <name evidence="2" type="ORF">GCM10020366_26650</name>
</gene>
<name>A0ABP6RN77_9PSEU</name>
<feature type="region of interest" description="Disordered" evidence="1">
    <location>
        <begin position="263"/>
        <end position="300"/>
    </location>
</feature>
<dbReference type="RefSeq" id="WP_344926659.1">
    <property type="nucleotide sequence ID" value="NZ_BAAAYK010000038.1"/>
</dbReference>
<keyword evidence="3" id="KW-1185">Reference proteome</keyword>
<proteinExistence type="predicted"/>
<protein>
    <recommendedName>
        <fullName evidence="4">Adenylate/guanylate cyclase domain-containing protein</fullName>
    </recommendedName>
</protein>
<organism evidence="2 3">
    <name type="scientific">Saccharopolyspora gregorii</name>
    <dbReference type="NCBI Taxonomy" id="33914"/>
    <lineage>
        <taxon>Bacteria</taxon>
        <taxon>Bacillati</taxon>
        <taxon>Actinomycetota</taxon>
        <taxon>Actinomycetes</taxon>
        <taxon>Pseudonocardiales</taxon>
        <taxon>Pseudonocardiaceae</taxon>
        <taxon>Saccharopolyspora</taxon>
    </lineage>
</organism>
<feature type="region of interest" description="Disordered" evidence="1">
    <location>
        <begin position="207"/>
        <end position="244"/>
    </location>
</feature>
<evidence type="ECO:0000313" key="3">
    <source>
        <dbReference type="Proteomes" id="UP001500483"/>
    </source>
</evidence>
<evidence type="ECO:0000313" key="2">
    <source>
        <dbReference type="EMBL" id="GAA3357670.1"/>
    </source>
</evidence>
<feature type="compositionally biased region" description="Basic and acidic residues" evidence="1">
    <location>
        <begin position="291"/>
        <end position="300"/>
    </location>
</feature>
<comment type="caution">
    <text evidence="2">The sequence shown here is derived from an EMBL/GenBank/DDBJ whole genome shotgun (WGS) entry which is preliminary data.</text>
</comment>
<evidence type="ECO:0000256" key="1">
    <source>
        <dbReference type="SAM" id="MobiDB-lite"/>
    </source>
</evidence>
<sequence>MEPHQQQRIAELPPYRALLVVDMKDFSGEKESDHARITEQIPLILEQTFRRRGLDEVWRSARFHGTTGDGYFAGFDPHHLPTLLDPFLADLQAELEYQNRVRPGDRPMRMRVSLTVGPMTDSGRNAISDGSGNTRIEAHRILDDRSVRDLLTRSNATTCVAAIVSGRVHDDVVEPGYTGEDPGLYVPVEVEVKTYRGQAYLRVPKPSGDLLRNGFSAPRPPEADGADEKPRGSVEGGAGPTYTGIAQAHGAVGHVVVGPDARVNTGSGHQINDARNEGDGVAVFGTSNDGVQHRVDKGDR</sequence>
<evidence type="ECO:0008006" key="4">
    <source>
        <dbReference type="Google" id="ProtNLM"/>
    </source>
</evidence>
<dbReference type="Proteomes" id="UP001500483">
    <property type="component" value="Unassembled WGS sequence"/>
</dbReference>
<reference evidence="3" key="1">
    <citation type="journal article" date="2019" name="Int. J. Syst. Evol. Microbiol.">
        <title>The Global Catalogue of Microorganisms (GCM) 10K type strain sequencing project: providing services to taxonomists for standard genome sequencing and annotation.</title>
        <authorList>
            <consortium name="The Broad Institute Genomics Platform"/>
            <consortium name="The Broad Institute Genome Sequencing Center for Infectious Disease"/>
            <person name="Wu L."/>
            <person name="Ma J."/>
        </authorList>
    </citation>
    <scope>NUCLEOTIDE SEQUENCE [LARGE SCALE GENOMIC DNA]</scope>
    <source>
        <strain evidence="3">JCM 9687</strain>
    </source>
</reference>